<dbReference type="AlphaFoldDB" id="A0A0H3HDV8"/>
<dbReference type="PATRIC" id="fig|1006551.4.peg.4942"/>
<reference evidence="1 2" key="1">
    <citation type="journal article" date="2012" name="J. Bacteriol.">
        <title>Complete genome sequence of Klebsiella oxytoca KCTC 1686, used in production of 2,3-butanediol.</title>
        <authorList>
            <person name="Shin S.H."/>
            <person name="Kim S."/>
            <person name="Kim J.Y."/>
            <person name="Lee S."/>
            <person name="Um Y."/>
            <person name="Oh M.K."/>
            <person name="Kim Y.R."/>
            <person name="Lee J."/>
            <person name="Yang K.S."/>
        </authorList>
    </citation>
    <scope>NUCLEOTIDE SEQUENCE [LARGE SCALE GENOMIC DNA]</scope>
    <source>
        <strain evidence="2">ATCC 8724 / DSM 4798 / JCM 20051 / NBRC 3318 / NRRL B-199 / KCTC 1686</strain>
    </source>
</reference>
<accession>A0A0H3HDV8</accession>
<protein>
    <submittedName>
        <fullName evidence="1">Uncharacterized protein</fullName>
    </submittedName>
</protein>
<proteinExistence type="predicted"/>
<evidence type="ECO:0000313" key="2">
    <source>
        <dbReference type="Proteomes" id="UP000007843"/>
    </source>
</evidence>
<organism evidence="1 2">
    <name type="scientific">Klebsiella michiganensis (strain ATCC 8724 / DSM 4798 / JCM 20051 / NBRC 3318 / NRRL B-199 / KCTC 1686 / BUCSAV 143 / CCM 1901)</name>
    <dbReference type="NCBI Taxonomy" id="1006551"/>
    <lineage>
        <taxon>Bacteria</taxon>
        <taxon>Pseudomonadati</taxon>
        <taxon>Pseudomonadota</taxon>
        <taxon>Gammaproteobacteria</taxon>
        <taxon>Enterobacterales</taxon>
        <taxon>Enterobacteriaceae</taxon>
        <taxon>Klebsiella/Raoultella group</taxon>
        <taxon>Klebsiella</taxon>
    </lineage>
</organism>
<dbReference type="Proteomes" id="UP000007843">
    <property type="component" value="Chromosome"/>
</dbReference>
<dbReference type="KEGG" id="kox:KOX_24625"/>
<dbReference type="EMBL" id="CP003218">
    <property type="protein sequence ID" value="AEX06640.1"/>
    <property type="molecule type" value="Genomic_DNA"/>
</dbReference>
<name>A0A0H3HDV8_KLEM8</name>
<gene>
    <name evidence="1" type="ordered locus">KOX_24625</name>
</gene>
<dbReference type="HOGENOM" id="CLU_3133711_0_0_6"/>
<sequence>MECGYMSFNGQRCKALTEAERSTASTEQSAPRSGIKIVRLAVSRQADEAITMA</sequence>
<evidence type="ECO:0000313" key="1">
    <source>
        <dbReference type="EMBL" id="AEX06640.1"/>
    </source>
</evidence>